<accession>A0ABM9AA46</accession>
<protein>
    <recommendedName>
        <fullName evidence="3">SMI1/KNR4 family protein</fullName>
    </recommendedName>
</protein>
<evidence type="ECO:0000313" key="2">
    <source>
        <dbReference type="Proteomes" id="UP000838748"/>
    </source>
</evidence>
<proteinExistence type="predicted"/>
<comment type="caution">
    <text evidence="1">The sequence shown here is derived from an EMBL/GenBank/DDBJ whole genome shotgun (WGS) entry which is preliminary data.</text>
</comment>
<evidence type="ECO:0000313" key="1">
    <source>
        <dbReference type="EMBL" id="CAH0542931.1"/>
    </source>
</evidence>
<reference evidence="1" key="1">
    <citation type="submission" date="2021-11" db="EMBL/GenBank/DDBJ databases">
        <authorList>
            <person name="Rodrigo-Torres L."/>
            <person name="Arahal R. D."/>
            <person name="Lucena T."/>
        </authorList>
    </citation>
    <scope>NUCLEOTIDE SEQUENCE</scope>
    <source>
        <strain evidence="1">CECT 7928</strain>
    </source>
</reference>
<evidence type="ECO:0008006" key="3">
    <source>
        <dbReference type="Google" id="ProtNLM"/>
    </source>
</evidence>
<dbReference type="RefSeq" id="WP_237363786.1">
    <property type="nucleotide sequence ID" value="NZ_CAKLDM010000003.1"/>
</dbReference>
<dbReference type="EMBL" id="CAKLDM010000003">
    <property type="protein sequence ID" value="CAH0542931.1"/>
    <property type="molecule type" value="Genomic_DNA"/>
</dbReference>
<name>A0ABM9AA46_9VIBR</name>
<keyword evidence="2" id="KW-1185">Reference proteome</keyword>
<gene>
    <name evidence="1" type="ORF">VMF7928_04309</name>
</gene>
<dbReference type="Proteomes" id="UP000838748">
    <property type="component" value="Unassembled WGS sequence"/>
</dbReference>
<sequence length="188" mass="21826">MTTLDNFRQYFNHLEIPTELSSLIRFQQEVSRQKYYSEGFELIVGDNEKSLLKEISQDKDFLDSIWEFAKADASGSTYAFWLASSNMNLGNAPIIVFGSEGGAHIVAKNIKELLQILTYDCSPMVDWDDFYYYRCPNDFEPSEKSKEYCQWLKSVWNVDPTNNADTIVSLAQKEFKESFDKWMSGFYA</sequence>
<organism evidence="1 2">
    <name type="scientific">Vibrio marisflavi CECT 7928</name>
    <dbReference type="NCBI Taxonomy" id="634439"/>
    <lineage>
        <taxon>Bacteria</taxon>
        <taxon>Pseudomonadati</taxon>
        <taxon>Pseudomonadota</taxon>
        <taxon>Gammaproteobacteria</taxon>
        <taxon>Vibrionales</taxon>
        <taxon>Vibrionaceae</taxon>
        <taxon>Vibrio</taxon>
    </lineage>
</organism>